<dbReference type="SUPFAM" id="SSF53850">
    <property type="entry name" value="Periplasmic binding protein-like II"/>
    <property type="match status" value="1"/>
</dbReference>
<name>A0A916MXV8_9BURK</name>
<dbReference type="EMBL" id="CAJPUY010000008">
    <property type="protein sequence ID" value="CAG2142361.1"/>
    <property type="molecule type" value="Genomic_DNA"/>
</dbReference>
<dbReference type="PRINTS" id="PR00039">
    <property type="entry name" value="HTHLYSR"/>
</dbReference>
<dbReference type="Pfam" id="PF00126">
    <property type="entry name" value="HTH_1"/>
    <property type="match status" value="1"/>
</dbReference>
<keyword evidence="4" id="KW-0804">Transcription</keyword>
<evidence type="ECO:0000256" key="3">
    <source>
        <dbReference type="ARBA" id="ARBA00023125"/>
    </source>
</evidence>
<gene>
    <name evidence="6" type="primary">cmpR_3</name>
    <name evidence="6" type="ORF">LMG31506_02663</name>
</gene>
<dbReference type="Proteomes" id="UP000672934">
    <property type="component" value="Unassembled WGS sequence"/>
</dbReference>
<accession>A0A916MXV8</accession>
<dbReference type="PROSITE" id="PS50931">
    <property type="entry name" value="HTH_LYSR"/>
    <property type="match status" value="1"/>
</dbReference>
<dbReference type="RefSeq" id="WP_211947606.1">
    <property type="nucleotide sequence ID" value="NZ_CAJPUY010000008.1"/>
</dbReference>
<evidence type="ECO:0000313" key="6">
    <source>
        <dbReference type="EMBL" id="CAG2142361.1"/>
    </source>
</evidence>
<dbReference type="Gene3D" id="3.40.190.10">
    <property type="entry name" value="Periplasmic binding protein-like II"/>
    <property type="match status" value="2"/>
</dbReference>
<comment type="similarity">
    <text evidence="1">Belongs to the LysR transcriptional regulatory family.</text>
</comment>
<dbReference type="PANTHER" id="PTHR30126">
    <property type="entry name" value="HTH-TYPE TRANSCRIPTIONAL REGULATOR"/>
    <property type="match status" value="1"/>
</dbReference>
<dbReference type="Pfam" id="PF03466">
    <property type="entry name" value="LysR_substrate"/>
    <property type="match status" value="1"/>
</dbReference>
<organism evidence="6 7">
    <name type="scientific">Cupriavidus yeoncheonensis</name>
    <dbReference type="NCBI Taxonomy" id="1462994"/>
    <lineage>
        <taxon>Bacteria</taxon>
        <taxon>Pseudomonadati</taxon>
        <taxon>Pseudomonadota</taxon>
        <taxon>Betaproteobacteria</taxon>
        <taxon>Burkholderiales</taxon>
        <taxon>Burkholderiaceae</taxon>
        <taxon>Cupriavidus</taxon>
    </lineage>
</organism>
<dbReference type="AlphaFoldDB" id="A0A916MXV8"/>
<evidence type="ECO:0000313" key="7">
    <source>
        <dbReference type="Proteomes" id="UP000672934"/>
    </source>
</evidence>
<evidence type="ECO:0000256" key="1">
    <source>
        <dbReference type="ARBA" id="ARBA00009437"/>
    </source>
</evidence>
<keyword evidence="2" id="KW-0805">Transcription regulation</keyword>
<protein>
    <submittedName>
        <fullName evidence="6">HTH-type transcriptional activator CmpR</fullName>
    </submittedName>
</protein>
<feature type="domain" description="HTH lysR-type" evidence="5">
    <location>
        <begin position="6"/>
        <end position="63"/>
    </location>
</feature>
<dbReference type="InterPro" id="IPR036390">
    <property type="entry name" value="WH_DNA-bd_sf"/>
</dbReference>
<sequence>MATVRFSLRQLELFSAVARTGSTAAAGEEAALSQSAVSASVNELEQLLGVTLFDRVSKRLVLNDAGRALQERATRLVRDARSIEREFSGGSPPCHLKVAASTTIGNCLIPRILADYQEQYPDRRVDTHICNTQEVIRVVAEAQVDIGIIEGPDAGTDLVSLPWRDDELVIVASPSDALALAQRESGGPVPDEQLRDARWLFREEGSGTRDAVRKALQPHLGPLCPHMVLGSSEAIRHAVALGLGISCLSRLLVESMLERGALVRLRTGFPRLMRPLSVVLHPARSISAPMSQFLGLHRSG</sequence>
<comment type="caution">
    <text evidence="6">The sequence shown here is derived from an EMBL/GenBank/DDBJ whole genome shotgun (WGS) entry which is preliminary data.</text>
</comment>
<dbReference type="FunFam" id="1.10.10.10:FF:000001">
    <property type="entry name" value="LysR family transcriptional regulator"/>
    <property type="match status" value="1"/>
</dbReference>
<keyword evidence="7" id="KW-1185">Reference proteome</keyword>
<dbReference type="GO" id="GO:0003700">
    <property type="term" value="F:DNA-binding transcription factor activity"/>
    <property type="evidence" value="ECO:0007669"/>
    <property type="project" value="InterPro"/>
</dbReference>
<keyword evidence="3" id="KW-0238">DNA-binding</keyword>
<dbReference type="PANTHER" id="PTHR30126:SF94">
    <property type="entry name" value="LYSR FAMILY TRANSCRIPTIONAL REGULATOR"/>
    <property type="match status" value="1"/>
</dbReference>
<dbReference type="NCBIfam" id="NF008095">
    <property type="entry name" value="PRK10837.1"/>
    <property type="match status" value="1"/>
</dbReference>
<evidence type="ECO:0000256" key="4">
    <source>
        <dbReference type="ARBA" id="ARBA00023163"/>
    </source>
</evidence>
<proteinExistence type="inferred from homology"/>
<dbReference type="Gene3D" id="1.10.10.10">
    <property type="entry name" value="Winged helix-like DNA-binding domain superfamily/Winged helix DNA-binding domain"/>
    <property type="match status" value="1"/>
</dbReference>
<dbReference type="InterPro" id="IPR005119">
    <property type="entry name" value="LysR_subst-bd"/>
</dbReference>
<dbReference type="SUPFAM" id="SSF46785">
    <property type="entry name" value="Winged helix' DNA-binding domain"/>
    <property type="match status" value="1"/>
</dbReference>
<dbReference type="InterPro" id="IPR036388">
    <property type="entry name" value="WH-like_DNA-bd_sf"/>
</dbReference>
<evidence type="ECO:0000256" key="2">
    <source>
        <dbReference type="ARBA" id="ARBA00023015"/>
    </source>
</evidence>
<dbReference type="CDD" id="cd08420">
    <property type="entry name" value="PBP2_CysL_like"/>
    <property type="match status" value="1"/>
</dbReference>
<dbReference type="GO" id="GO:0000976">
    <property type="term" value="F:transcription cis-regulatory region binding"/>
    <property type="evidence" value="ECO:0007669"/>
    <property type="project" value="TreeGrafter"/>
</dbReference>
<reference evidence="6" key="1">
    <citation type="submission" date="2021-03" db="EMBL/GenBank/DDBJ databases">
        <authorList>
            <person name="Peeters C."/>
        </authorList>
    </citation>
    <scope>NUCLEOTIDE SEQUENCE</scope>
    <source>
        <strain evidence="6">LMG 31506</strain>
    </source>
</reference>
<evidence type="ECO:0000259" key="5">
    <source>
        <dbReference type="PROSITE" id="PS50931"/>
    </source>
</evidence>
<dbReference type="InterPro" id="IPR000847">
    <property type="entry name" value="LysR_HTH_N"/>
</dbReference>